<reference evidence="2" key="1">
    <citation type="submission" date="2021-06" db="EMBL/GenBank/DDBJ databases">
        <authorList>
            <person name="Kallberg Y."/>
            <person name="Tangrot J."/>
            <person name="Rosling A."/>
        </authorList>
    </citation>
    <scope>NUCLEOTIDE SEQUENCE</scope>
    <source>
        <strain evidence="2">MA453B</strain>
    </source>
</reference>
<dbReference type="Proteomes" id="UP000789405">
    <property type="component" value="Unassembled WGS sequence"/>
</dbReference>
<dbReference type="AlphaFoldDB" id="A0A9N9NAN8"/>
<comment type="caution">
    <text evidence="2">The sequence shown here is derived from an EMBL/GenBank/DDBJ whole genome shotgun (WGS) entry which is preliminary data.</text>
</comment>
<sequence length="109" mass="12594">TKNDDDFKRATMKRIKATKTKAKVTSLKEYQNDDALKFISRFQNVDFKATTKWTEAKKFEAKIKTQKMKTSLKETPKTTVHRNLQQGSKRATPKATTPLNNMKLTKAKK</sequence>
<gene>
    <name evidence="2" type="ORF">DERYTH_LOCUS14074</name>
</gene>
<name>A0A9N9NAN8_9GLOM</name>
<evidence type="ECO:0000313" key="2">
    <source>
        <dbReference type="EMBL" id="CAG8717776.1"/>
    </source>
</evidence>
<accession>A0A9N9NAN8</accession>
<evidence type="ECO:0000313" key="3">
    <source>
        <dbReference type="Proteomes" id="UP000789405"/>
    </source>
</evidence>
<feature type="non-terminal residue" evidence="2">
    <location>
        <position position="109"/>
    </location>
</feature>
<protein>
    <submittedName>
        <fullName evidence="2">2899_t:CDS:1</fullName>
    </submittedName>
</protein>
<organism evidence="2 3">
    <name type="scientific">Dentiscutata erythropus</name>
    <dbReference type="NCBI Taxonomy" id="1348616"/>
    <lineage>
        <taxon>Eukaryota</taxon>
        <taxon>Fungi</taxon>
        <taxon>Fungi incertae sedis</taxon>
        <taxon>Mucoromycota</taxon>
        <taxon>Glomeromycotina</taxon>
        <taxon>Glomeromycetes</taxon>
        <taxon>Diversisporales</taxon>
        <taxon>Gigasporaceae</taxon>
        <taxon>Dentiscutata</taxon>
    </lineage>
</organism>
<evidence type="ECO:0000256" key="1">
    <source>
        <dbReference type="SAM" id="MobiDB-lite"/>
    </source>
</evidence>
<feature type="compositionally biased region" description="Polar residues" evidence="1">
    <location>
        <begin position="77"/>
        <end position="103"/>
    </location>
</feature>
<keyword evidence="3" id="KW-1185">Reference proteome</keyword>
<proteinExistence type="predicted"/>
<dbReference type="EMBL" id="CAJVPY010010329">
    <property type="protein sequence ID" value="CAG8717776.1"/>
    <property type="molecule type" value="Genomic_DNA"/>
</dbReference>
<feature type="region of interest" description="Disordered" evidence="1">
    <location>
        <begin position="66"/>
        <end position="109"/>
    </location>
</feature>